<dbReference type="InterPro" id="IPR013977">
    <property type="entry name" value="GcvT_C"/>
</dbReference>
<dbReference type="AlphaFoldDB" id="A9BDD7"/>
<keyword evidence="4 10" id="KW-0808">Transferase</keyword>
<dbReference type="InterPro" id="IPR006222">
    <property type="entry name" value="GCVT_N"/>
</dbReference>
<dbReference type="Pfam" id="PF08669">
    <property type="entry name" value="GCV_T_C"/>
    <property type="match status" value="1"/>
</dbReference>
<feature type="binding site" evidence="7">
    <location>
        <position position="194"/>
    </location>
    <ligand>
        <name>substrate</name>
    </ligand>
</feature>
<evidence type="ECO:0000313" key="11">
    <source>
        <dbReference type="Proteomes" id="UP000000788"/>
    </source>
</evidence>
<evidence type="ECO:0000256" key="3">
    <source>
        <dbReference type="ARBA" id="ARBA00022576"/>
    </source>
</evidence>
<evidence type="ECO:0000256" key="6">
    <source>
        <dbReference type="ARBA" id="ARBA00047665"/>
    </source>
</evidence>
<dbReference type="NCBIfam" id="TIGR00528">
    <property type="entry name" value="gcvT"/>
    <property type="match status" value="1"/>
</dbReference>
<feature type="domain" description="Aminomethyltransferase C-terminal" evidence="9">
    <location>
        <begin position="279"/>
        <end position="355"/>
    </location>
</feature>
<dbReference type="InterPro" id="IPR006223">
    <property type="entry name" value="GcvT"/>
</dbReference>
<dbReference type="HOGENOM" id="CLU_007884_10_2_3"/>
<dbReference type="GO" id="GO:0004047">
    <property type="term" value="F:aminomethyltransferase activity"/>
    <property type="evidence" value="ECO:0007669"/>
    <property type="project" value="UniProtKB-EC"/>
</dbReference>
<dbReference type="Pfam" id="PF01571">
    <property type="entry name" value="GCV_T"/>
    <property type="match status" value="1"/>
</dbReference>
<dbReference type="EC" id="2.1.2.10" evidence="2"/>
<dbReference type="Gene3D" id="2.40.30.110">
    <property type="entry name" value="Aminomethyltransferase beta-barrel domains"/>
    <property type="match status" value="1"/>
</dbReference>
<evidence type="ECO:0000256" key="7">
    <source>
        <dbReference type="PIRSR" id="PIRSR006487-1"/>
    </source>
</evidence>
<dbReference type="NCBIfam" id="NF001567">
    <property type="entry name" value="PRK00389.1"/>
    <property type="match status" value="1"/>
</dbReference>
<accession>A9BDD7</accession>
<dbReference type="GO" id="GO:0008483">
    <property type="term" value="F:transaminase activity"/>
    <property type="evidence" value="ECO:0007669"/>
    <property type="project" value="UniProtKB-KW"/>
</dbReference>
<dbReference type="KEGG" id="pmj:P9211_18191"/>
<evidence type="ECO:0000256" key="4">
    <source>
        <dbReference type="ARBA" id="ARBA00022679"/>
    </source>
</evidence>
<protein>
    <recommendedName>
        <fullName evidence="2">aminomethyltransferase</fullName>
        <ecNumber evidence="2">2.1.2.10</ecNumber>
    </recommendedName>
    <alternativeName>
        <fullName evidence="5">Glycine cleavage system T protein</fullName>
    </alternativeName>
</protein>
<dbReference type="InterPro" id="IPR028896">
    <property type="entry name" value="GcvT/YgfZ/DmdA"/>
</dbReference>
<dbReference type="PIRSF" id="PIRSF006487">
    <property type="entry name" value="GcvT"/>
    <property type="match status" value="1"/>
</dbReference>
<keyword evidence="11" id="KW-1185">Reference proteome</keyword>
<dbReference type="EMBL" id="CP000878">
    <property type="protein sequence ID" value="ABX09750.1"/>
    <property type="molecule type" value="Genomic_DNA"/>
</dbReference>
<reference evidence="10 11" key="1">
    <citation type="journal article" date="2007" name="PLoS Genet.">
        <title>Patterns and implications of gene gain and loss in the evolution of Prochlorococcus.</title>
        <authorList>
            <person name="Kettler G.C."/>
            <person name="Martiny A.C."/>
            <person name="Huang K."/>
            <person name="Zucker J."/>
            <person name="Coleman M.L."/>
            <person name="Rodrigue S."/>
            <person name="Chen F."/>
            <person name="Lapidus A."/>
            <person name="Ferriera S."/>
            <person name="Johnson J."/>
            <person name="Steglich C."/>
            <person name="Church G.M."/>
            <person name="Richardson P."/>
            <person name="Chisholm S.W."/>
        </authorList>
    </citation>
    <scope>NUCLEOTIDE SEQUENCE [LARGE SCALE GENOMIC DNA]</scope>
    <source>
        <strain evidence="11">MIT 9211</strain>
    </source>
</reference>
<dbReference type="FunFam" id="3.30.70.1400:FF:000001">
    <property type="entry name" value="Aminomethyltransferase"/>
    <property type="match status" value="1"/>
</dbReference>
<dbReference type="SUPFAM" id="SSF103025">
    <property type="entry name" value="Folate-binding domain"/>
    <property type="match status" value="1"/>
</dbReference>
<dbReference type="GO" id="GO:0005829">
    <property type="term" value="C:cytosol"/>
    <property type="evidence" value="ECO:0007669"/>
    <property type="project" value="TreeGrafter"/>
</dbReference>
<dbReference type="Gene3D" id="4.10.1250.10">
    <property type="entry name" value="Aminomethyltransferase fragment"/>
    <property type="match status" value="1"/>
</dbReference>
<dbReference type="FunFam" id="2.40.30.110:FF:000003">
    <property type="entry name" value="Aminomethyltransferase"/>
    <property type="match status" value="1"/>
</dbReference>
<sequence>MVSFAGWEMPIHFSGLVLEHHAVRKKAGIFDISHMGVLLIQGKSVKDNLQKLVPSDLYQIGSGEACYTVLLNKHGGIIDDLIIYDLGVNDQNIESLMLVINASCSDSDTNWIKANLQNQSISINDAKKDGVLLAVQGPDSEKSLNKIFGSTFEESISNLPRFGHRKLKLQFQRTKKPCPVFIAKTGYTGEEGYELLLEKEMGITLWEELVKSGVTPCGLGARDTLRLEAAMHLYGNDLNEETTPFEAGLGWLVHLEMPKTFIGREALEKQIEKGVSKLLVGLVIQDERAIARKGYEVIYENKPIGKITSGSWSPTLEKAIALAYIPKQMAQIGTEVYVKIRNKLHPAKVVKKPFYRRIS</sequence>
<organism evidence="10 11">
    <name type="scientific">Prochlorococcus marinus (strain MIT 9211)</name>
    <dbReference type="NCBI Taxonomy" id="93059"/>
    <lineage>
        <taxon>Bacteria</taxon>
        <taxon>Bacillati</taxon>
        <taxon>Cyanobacteriota</taxon>
        <taxon>Cyanophyceae</taxon>
        <taxon>Synechococcales</taxon>
        <taxon>Prochlorococcaceae</taxon>
        <taxon>Prochlorococcus</taxon>
    </lineage>
</organism>
<evidence type="ECO:0000256" key="2">
    <source>
        <dbReference type="ARBA" id="ARBA00012616"/>
    </source>
</evidence>
<dbReference type="InterPro" id="IPR027266">
    <property type="entry name" value="TrmE/GcvT-like"/>
</dbReference>
<dbReference type="GO" id="GO:0005960">
    <property type="term" value="C:glycine cleavage complex"/>
    <property type="evidence" value="ECO:0007669"/>
    <property type="project" value="InterPro"/>
</dbReference>
<dbReference type="eggNOG" id="COG0404">
    <property type="taxonomic scope" value="Bacteria"/>
</dbReference>
<comment type="similarity">
    <text evidence="1">Belongs to the GcvT family.</text>
</comment>
<dbReference type="SUPFAM" id="SSF101790">
    <property type="entry name" value="Aminomethyltransferase beta-barrel domain"/>
    <property type="match status" value="1"/>
</dbReference>
<keyword evidence="3" id="KW-0032">Aminotransferase</keyword>
<evidence type="ECO:0000259" key="8">
    <source>
        <dbReference type="Pfam" id="PF01571"/>
    </source>
</evidence>
<evidence type="ECO:0000256" key="1">
    <source>
        <dbReference type="ARBA" id="ARBA00008609"/>
    </source>
</evidence>
<dbReference type="GO" id="GO:0006546">
    <property type="term" value="P:glycine catabolic process"/>
    <property type="evidence" value="ECO:0007669"/>
    <property type="project" value="InterPro"/>
</dbReference>
<dbReference type="FunFam" id="4.10.1250.10:FF:000001">
    <property type="entry name" value="Aminomethyltransferase"/>
    <property type="match status" value="1"/>
</dbReference>
<name>A9BDD7_PROM4</name>
<evidence type="ECO:0000313" key="10">
    <source>
        <dbReference type="EMBL" id="ABX09750.1"/>
    </source>
</evidence>
<dbReference type="Proteomes" id="UP000000788">
    <property type="component" value="Chromosome"/>
</dbReference>
<dbReference type="InterPro" id="IPR029043">
    <property type="entry name" value="GcvT/YgfZ_C"/>
</dbReference>
<feature type="domain" description="GCVT N-terminal" evidence="8">
    <location>
        <begin position="1"/>
        <end position="256"/>
    </location>
</feature>
<dbReference type="STRING" id="93059.P9211_18191"/>
<evidence type="ECO:0000256" key="5">
    <source>
        <dbReference type="ARBA" id="ARBA00031395"/>
    </source>
</evidence>
<dbReference type="PANTHER" id="PTHR43757">
    <property type="entry name" value="AMINOMETHYLTRANSFERASE"/>
    <property type="match status" value="1"/>
</dbReference>
<dbReference type="Gene3D" id="3.30.1360.120">
    <property type="entry name" value="Probable tRNA modification gtpase trme, domain 1"/>
    <property type="match status" value="1"/>
</dbReference>
<comment type="catalytic activity">
    <reaction evidence="6">
        <text>N(6)-[(R)-S(8)-aminomethyldihydrolipoyl]-L-lysyl-[protein] + (6S)-5,6,7,8-tetrahydrofolate = N(6)-[(R)-dihydrolipoyl]-L-lysyl-[protein] + (6R)-5,10-methylene-5,6,7,8-tetrahydrofolate + NH4(+)</text>
        <dbReference type="Rhea" id="RHEA:16945"/>
        <dbReference type="Rhea" id="RHEA-COMP:10475"/>
        <dbReference type="Rhea" id="RHEA-COMP:10492"/>
        <dbReference type="ChEBI" id="CHEBI:15636"/>
        <dbReference type="ChEBI" id="CHEBI:28938"/>
        <dbReference type="ChEBI" id="CHEBI:57453"/>
        <dbReference type="ChEBI" id="CHEBI:83100"/>
        <dbReference type="ChEBI" id="CHEBI:83143"/>
        <dbReference type="EC" id="2.1.2.10"/>
    </reaction>
</comment>
<gene>
    <name evidence="10" type="primary">gcvT</name>
    <name evidence="10" type="ordered locus">P9211_18191</name>
</gene>
<dbReference type="PANTHER" id="PTHR43757:SF2">
    <property type="entry name" value="AMINOMETHYLTRANSFERASE, MITOCHONDRIAL"/>
    <property type="match status" value="1"/>
</dbReference>
<dbReference type="Gene3D" id="3.30.70.1400">
    <property type="entry name" value="Aminomethyltransferase beta-barrel domains"/>
    <property type="match status" value="1"/>
</dbReference>
<evidence type="ECO:0000259" key="9">
    <source>
        <dbReference type="Pfam" id="PF08669"/>
    </source>
</evidence>
<proteinExistence type="inferred from homology"/>